<reference evidence="1 2" key="1">
    <citation type="submission" date="2019-11" db="EMBL/GenBank/DDBJ databases">
        <title>Whole-genome sequence of Rhodoplanes serenus DSM 18633, type strain.</title>
        <authorList>
            <person name="Kyndt J.A."/>
            <person name="Meyer T.E."/>
        </authorList>
    </citation>
    <scope>NUCLEOTIDE SEQUENCE [LARGE SCALE GENOMIC DNA]</scope>
    <source>
        <strain evidence="1 2">DSM 18633</strain>
    </source>
</reference>
<gene>
    <name evidence="1" type="ORF">GJ689_18755</name>
</gene>
<dbReference type="EMBL" id="WNKV01000015">
    <property type="protein sequence ID" value="MTW18245.1"/>
    <property type="molecule type" value="Genomic_DNA"/>
</dbReference>
<dbReference type="AlphaFoldDB" id="A0A9X5AUE1"/>
<dbReference type="RefSeq" id="WP_155480721.1">
    <property type="nucleotide sequence ID" value="NZ_WNKV01000015.1"/>
</dbReference>
<dbReference type="InterPro" id="IPR038293">
    <property type="entry name" value="ATPase_inh_sub_z_sf"/>
</dbReference>
<evidence type="ECO:0000313" key="2">
    <source>
        <dbReference type="Proteomes" id="UP000438991"/>
    </source>
</evidence>
<dbReference type="InterPro" id="IPR009945">
    <property type="entry name" value="ATPase_inh_sub_z"/>
</dbReference>
<dbReference type="Proteomes" id="UP000438991">
    <property type="component" value="Unassembled WGS sequence"/>
</dbReference>
<proteinExistence type="predicted"/>
<organism evidence="1 2">
    <name type="scientific">Rhodoplanes serenus</name>
    <dbReference type="NCBI Taxonomy" id="200615"/>
    <lineage>
        <taxon>Bacteria</taxon>
        <taxon>Pseudomonadati</taxon>
        <taxon>Pseudomonadota</taxon>
        <taxon>Alphaproteobacteria</taxon>
        <taxon>Hyphomicrobiales</taxon>
        <taxon>Nitrobacteraceae</taxon>
        <taxon>Rhodoplanes</taxon>
    </lineage>
</organism>
<accession>A0A9X5AUE1</accession>
<protein>
    <submittedName>
        <fullName evidence="1">DUF1476 family protein</fullName>
    </submittedName>
</protein>
<sequence>MTTTVAPTTVAGTTIAAAAPPLDYVDAGSDCAAHDAEIVGRNVLFGLWAGRRLGLGGEALELYAWAVHLADRAAPGHDDMIAKVARDLAARGRALDDRRLRDALHDMRLRARLDLARLDLAGLGLTRCAPAGVAAALAGPCAGHA</sequence>
<dbReference type="Pfam" id="PF07345">
    <property type="entry name" value="ATPaseInh_sub_z"/>
    <property type="match status" value="1"/>
</dbReference>
<evidence type="ECO:0000313" key="1">
    <source>
        <dbReference type="EMBL" id="MTW18245.1"/>
    </source>
</evidence>
<dbReference type="Gene3D" id="1.10.790.20">
    <property type="entry name" value="Domain of unknown function DUF1476"/>
    <property type="match status" value="1"/>
</dbReference>
<comment type="caution">
    <text evidence="1">The sequence shown here is derived from an EMBL/GenBank/DDBJ whole genome shotgun (WGS) entry which is preliminary data.</text>
</comment>
<name>A0A9X5AUE1_9BRAD</name>